<dbReference type="EMBL" id="SSSM01000003">
    <property type="protein sequence ID" value="THG31976.1"/>
    <property type="molecule type" value="Genomic_DNA"/>
</dbReference>
<protein>
    <submittedName>
        <fullName evidence="2">GAF domain-containing protein</fullName>
    </submittedName>
</protein>
<organism evidence="2 4">
    <name type="scientific">Naasia lichenicola</name>
    <dbReference type="NCBI Taxonomy" id="2565933"/>
    <lineage>
        <taxon>Bacteria</taxon>
        <taxon>Bacillati</taxon>
        <taxon>Actinomycetota</taxon>
        <taxon>Actinomycetes</taxon>
        <taxon>Micrococcales</taxon>
        <taxon>Microbacteriaceae</taxon>
        <taxon>Naasia</taxon>
    </lineage>
</organism>
<proteinExistence type="predicted"/>
<dbReference type="SMART" id="SM00065">
    <property type="entry name" value="GAF"/>
    <property type="match status" value="1"/>
</dbReference>
<evidence type="ECO:0000313" key="4">
    <source>
        <dbReference type="Proteomes" id="UP000309133"/>
    </source>
</evidence>
<comment type="caution">
    <text evidence="2">The sequence shown here is derived from an EMBL/GenBank/DDBJ whole genome shotgun (WGS) entry which is preliminary data.</text>
</comment>
<evidence type="ECO:0000259" key="1">
    <source>
        <dbReference type="SMART" id="SM00065"/>
    </source>
</evidence>
<dbReference type="AlphaFoldDB" id="A0A4S4FK77"/>
<dbReference type="InterPro" id="IPR003018">
    <property type="entry name" value="GAF"/>
</dbReference>
<keyword evidence="4" id="KW-1185">Reference proteome</keyword>
<dbReference type="Gene3D" id="3.30.450.40">
    <property type="match status" value="1"/>
</dbReference>
<dbReference type="OrthoDB" id="5243158at2"/>
<accession>A0A4S4FK77</accession>
<evidence type="ECO:0000313" key="3">
    <source>
        <dbReference type="EMBL" id="THG31976.1"/>
    </source>
</evidence>
<dbReference type="InterPro" id="IPR029016">
    <property type="entry name" value="GAF-like_dom_sf"/>
</dbReference>
<dbReference type="RefSeq" id="WP_136427096.1">
    <property type="nucleotide sequence ID" value="NZ_SSSM01000003.1"/>
</dbReference>
<dbReference type="Proteomes" id="UP000309133">
    <property type="component" value="Unassembled WGS sequence"/>
</dbReference>
<gene>
    <name evidence="3" type="ORF">E6C64_08005</name>
    <name evidence="2" type="ORF">E6C64_08860</name>
</gene>
<name>A0A4S4FK77_9MICO</name>
<dbReference type="EMBL" id="SSSM01000004">
    <property type="protein sequence ID" value="THG30739.1"/>
    <property type="molecule type" value="Genomic_DNA"/>
</dbReference>
<dbReference type="SUPFAM" id="SSF55781">
    <property type="entry name" value="GAF domain-like"/>
    <property type="match status" value="1"/>
</dbReference>
<feature type="domain" description="GAF" evidence="1">
    <location>
        <begin position="27"/>
        <end position="177"/>
    </location>
</feature>
<sequence>MTDPTPELVALVARLGNAMGVATRPSALEAELGRATAGVRALFDAAATSCALIEESGDEIRFIAANGIGAAAITGRSMPIERGIAGWVAMTGQPIAIADVGVDPRFARDVAEETNYVPTSILAAPLLGDDGEVLGVIEVLDPRATNENTSRDLDVLGLLGSQLAATVRLSRTYDRLGSVLVTALAGATGAADFGQTLDALVESVDDRPLAELARAFHQIAETGSAGQTFALSVLTAAVDYSRRRA</sequence>
<reference evidence="2 4" key="1">
    <citation type="submission" date="2019-04" db="EMBL/GenBank/DDBJ databases">
        <authorList>
            <person name="Jiang L."/>
        </authorList>
    </citation>
    <scope>NUCLEOTIDE SEQUENCE [LARGE SCALE GENOMIC DNA]</scope>
    <source>
        <strain evidence="2 4">YIM 131853</strain>
    </source>
</reference>
<dbReference type="Pfam" id="PF01590">
    <property type="entry name" value="GAF"/>
    <property type="match status" value="1"/>
</dbReference>
<evidence type="ECO:0000313" key="2">
    <source>
        <dbReference type="EMBL" id="THG30739.1"/>
    </source>
</evidence>